<reference evidence="3 4" key="1">
    <citation type="submission" date="2020-04" db="EMBL/GenBank/DDBJ databases">
        <title>Genome-Wide Identification of 5-Methylcytosine Sites in Bacterial Genomes By High-Throughput Sequencing of MspJI Restriction Fragments.</title>
        <authorList>
            <person name="Wu V."/>
        </authorList>
    </citation>
    <scope>NUCLEOTIDE SEQUENCE [LARGE SCALE GENOMIC DNA]</scope>
    <source>
        <strain evidence="3 4">NEB122</strain>
    </source>
</reference>
<dbReference type="GO" id="GO:0005737">
    <property type="term" value="C:cytoplasm"/>
    <property type="evidence" value="ECO:0007669"/>
    <property type="project" value="TreeGrafter"/>
</dbReference>
<keyword evidence="1" id="KW-0560">Oxidoreductase</keyword>
<protein>
    <submittedName>
        <fullName evidence="3">FAD-binding oxidoreductase</fullName>
    </submittedName>
</protein>
<dbReference type="PRINTS" id="PR00420">
    <property type="entry name" value="RNGMNOXGNASE"/>
</dbReference>
<dbReference type="InterPro" id="IPR006076">
    <property type="entry name" value="FAD-dep_OxRdtase"/>
</dbReference>
<reference evidence="3 4" key="2">
    <citation type="submission" date="2020-04" db="EMBL/GenBank/DDBJ databases">
        <authorList>
            <person name="Fomenkov A."/>
            <person name="Anton B.P."/>
            <person name="Roberts R.J."/>
        </authorList>
    </citation>
    <scope>NUCLEOTIDE SEQUENCE [LARGE SCALE GENOMIC DNA]</scope>
    <source>
        <strain evidence="3 4">NEB122</strain>
    </source>
</reference>
<dbReference type="AlphaFoldDB" id="A0A7Z2VAF2"/>
<evidence type="ECO:0000259" key="2">
    <source>
        <dbReference type="Pfam" id="PF01266"/>
    </source>
</evidence>
<dbReference type="GO" id="GO:0016491">
    <property type="term" value="F:oxidoreductase activity"/>
    <property type="evidence" value="ECO:0007669"/>
    <property type="project" value="UniProtKB-KW"/>
</dbReference>
<dbReference type="Pfam" id="PF01266">
    <property type="entry name" value="DAO"/>
    <property type="match status" value="1"/>
</dbReference>
<evidence type="ECO:0000313" key="4">
    <source>
        <dbReference type="Proteomes" id="UP000503498"/>
    </source>
</evidence>
<accession>A0A7Z2VAF2</accession>
<dbReference type="Gene3D" id="3.50.50.60">
    <property type="entry name" value="FAD/NAD(P)-binding domain"/>
    <property type="match status" value="1"/>
</dbReference>
<dbReference type="InterPro" id="IPR036188">
    <property type="entry name" value="FAD/NAD-bd_sf"/>
</dbReference>
<dbReference type="RefSeq" id="WP_169706255.1">
    <property type="nucleotide sequence ID" value="NZ_CP051651.1"/>
</dbReference>
<organism evidence="3 4">
    <name type="scientific">Xanthomonas campestris pv. badrii</name>
    <dbReference type="NCBI Taxonomy" id="149696"/>
    <lineage>
        <taxon>Bacteria</taxon>
        <taxon>Pseudomonadati</taxon>
        <taxon>Pseudomonadota</taxon>
        <taxon>Gammaproteobacteria</taxon>
        <taxon>Lysobacterales</taxon>
        <taxon>Lysobacteraceae</taxon>
        <taxon>Xanthomonas</taxon>
    </lineage>
</organism>
<dbReference type="PANTHER" id="PTHR13847">
    <property type="entry name" value="SARCOSINE DEHYDROGENASE-RELATED"/>
    <property type="match status" value="1"/>
</dbReference>
<sequence length="436" mass="47264">MGSPPATTSETPGNAYPDSWYARSTPALPAQPRLQGALQADVCILGAGYTGLTAALALAEAGYRVVVLEARRIGWGASGRNGGQAIVGYGCEQDTLEALVGDADARLLFDFSRDGMRLLRQRIARHGIACDWRDGHAHVPLKPRQVRALQHGIVRMAERYDYPLQWWDRARTRQVLDSPLYLGAMFDAASGHLHPLAYALGLARAALAAGVRIFEDSAVTRQDAGAPVTMHTAEGSVKADFGVIAGNALLHGIAPQLEQRIMPVGTYVGATPPLGAARARALIGNDMAVADTNWALDYYRLSADHRLLFGGRASYSSRPPPSLQGLMTRRMHTVFPQLRDVPLESVWGGYVDITRNRAPHWGRLAPNLYFAQGFSGHGVAATGLAGQVIVEAIAGQSRRLDVFARIAHRPFPGGQRLRTPLLVAAMSWYRLRDALW</sequence>
<dbReference type="EMBL" id="CP051651">
    <property type="protein sequence ID" value="QJD68006.1"/>
    <property type="molecule type" value="Genomic_DNA"/>
</dbReference>
<dbReference type="Proteomes" id="UP000503498">
    <property type="component" value="Chromosome"/>
</dbReference>
<proteinExistence type="predicted"/>
<dbReference type="Gene3D" id="3.30.9.10">
    <property type="entry name" value="D-Amino Acid Oxidase, subunit A, domain 2"/>
    <property type="match status" value="1"/>
</dbReference>
<feature type="domain" description="FAD dependent oxidoreductase" evidence="2">
    <location>
        <begin position="41"/>
        <end position="391"/>
    </location>
</feature>
<evidence type="ECO:0000256" key="1">
    <source>
        <dbReference type="ARBA" id="ARBA00023002"/>
    </source>
</evidence>
<name>A0A7Z2VAF2_XANCA</name>
<dbReference type="PANTHER" id="PTHR13847:SF281">
    <property type="entry name" value="FAD DEPENDENT OXIDOREDUCTASE DOMAIN-CONTAINING PROTEIN"/>
    <property type="match status" value="1"/>
</dbReference>
<gene>
    <name evidence="3" type="ORF">HG421_09965</name>
</gene>
<evidence type="ECO:0000313" key="3">
    <source>
        <dbReference type="EMBL" id="QJD68006.1"/>
    </source>
</evidence>
<dbReference type="SUPFAM" id="SSF51905">
    <property type="entry name" value="FAD/NAD(P)-binding domain"/>
    <property type="match status" value="1"/>
</dbReference>